<protein>
    <submittedName>
        <fullName evidence="10">Cytochrome P450 monooxygenase</fullName>
    </submittedName>
</protein>
<dbReference type="InterPro" id="IPR001128">
    <property type="entry name" value="Cyt_P450"/>
</dbReference>
<dbReference type="PRINTS" id="PR00463">
    <property type="entry name" value="EP450I"/>
</dbReference>
<accession>A0AAN6SNE9</accession>
<evidence type="ECO:0000313" key="10">
    <source>
        <dbReference type="EMBL" id="KAK4034826.1"/>
    </source>
</evidence>
<gene>
    <name evidence="10" type="ORF">C8A01DRAFT_18432</name>
</gene>
<evidence type="ECO:0000256" key="9">
    <source>
        <dbReference type="SAM" id="Phobius"/>
    </source>
</evidence>
<sequence>MESTLVLNLLAAATGVFTHLAVFRRGEWDVASPSIFVFYSTIFAAAALSSHAGLVSAPLLVVSGCHVGALYTSMLVYRAFFHRISTYPGPFLARLTNFYITALSMKKLHLFEEVQRLHAQYGDYVRLGPRELSIADPEAVRAIYGSQSPVTKGPWYTLLEPRVPLFMARDKQEHARRRKGYDPRITKAINQLLDAIDRNKGQPFDVSQWFSFFAFDVMEDLAFNKSSNMVANGKEAYVFKTIRLDMFNIALFTHLPWLLPFLKRTPVLNWNYLEFLGWIQKLVDERKLKEPDQPDIFSFILTAFNKGPKTKRDHLNLHGDAQLIVIAGSDSVAAALTHIFFHLAWDPVLTKRLQSEFDALPDISHENLMTVDLLDAVINETMRLHPPVPSGTQRVTPPEGLWIGDNFIPGDTIVQVPSYTVFRDERAFDYPNEFIPERWTTRPELVRAKGVYIPFNIGPYACVGKRLAMLELRRVVGEILLRYDLTIAPGKTKEGFLDGKQDTFTTVSAPLPVIFSERVHGV</sequence>
<dbReference type="InterPro" id="IPR050121">
    <property type="entry name" value="Cytochrome_P450_monoxygenase"/>
</dbReference>
<feature type="binding site" description="axial binding residue" evidence="8">
    <location>
        <position position="462"/>
    </location>
    <ligand>
        <name>heme</name>
        <dbReference type="ChEBI" id="CHEBI:30413"/>
    </ligand>
    <ligandPart>
        <name>Fe</name>
        <dbReference type="ChEBI" id="CHEBI:18248"/>
    </ligandPart>
</feature>
<dbReference type="InterPro" id="IPR002401">
    <property type="entry name" value="Cyt_P450_E_grp-I"/>
</dbReference>
<evidence type="ECO:0000256" key="3">
    <source>
        <dbReference type="ARBA" id="ARBA00022617"/>
    </source>
</evidence>
<dbReference type="GO" id="GO:0005506">
    <property type="term" value="F:iron ion binding"/>
    <property type="evidence" value="ECO:0007669"/>
    <property type="project" value="InterPro"/>
</dbReference>
<keyword evidence="7 10" id="KW-0503">Monooxygenase</keyword>
<reference evidence="11" key="1">
    <citation type="journal article" date="2023" name="Mol. Phylogenet. Evol.">
        <title>Genome-scale phylogeny and comparative genomics of the fungal order Sordariales.</title>
        <authorList>
            <person name="Hensen N."/>
            <person name="Bonometti L."/>
            <person name="Westerberg I."/>
            <person name="Brannstrom I.O."/>
            <person name="Guillou S."/>
            <person name="Cros-Aarteil S."/>
            <person name="Calhoun S."/>
            <person name="Haridas S."/>
            <person name="Kuo A."/>
            <person name="Mondo S."/>
            <person name="Pangilinan J."/>
            <person name="Riley R."/>
            <person name="LaButti K."/>
            <person name="Andreopoulos B."/>
            <person name="Lipzen A."/>
            <person name="Chen C."/>
            <person name="Yan M."/>
            <person name="Daum C."/>
            <person name="Ng V."/>
            <person name="Clum A."/>
            <person name="Steindorff A."/>
            <person name="Ohm R.A."/>
            <person name="Martin F."/>
            <person name="Silar P."/>
            <person name="Natvig D.O."/>
            <person name="Lalanne C."/>
            <person name="Gautier V."/>
            <person name="Ament-Velasquez S.L."/>
            <person name="Kruys A."/>
            <person name="Hutchinson M.I."/>
            <person name="Powell A.J."/>
            <person name="Barry K."/>
            <person name="Miller A.N."/>
            <person name="Grigoriev I.V."/>
            <person name="Debuchy R."/>
            <person name="Gladieux P."/>
            <person name="Hiltunen Thoren M."/>
            <person name="Johannesson H."/>
        </authorList>
    </citation>
    <scope>NUCLEOTIDE SEQUENCE [LARGE SCALE GENOMIC DNA]</scope>
    <source>
        <strain evidence="11">CBS 284.82</strain>
    </source>
</reference>
<dbReference type="Pfam" id="PF00067">
    <property type="entry name" value="p450"/>
    <property type="match status" value="1"/>
</dbReference>
<keyword evidence="9" id="KW-0812">Transmembrane</keyword>
<feature type="transmembrane region" description="Helical" evidence="9">
    <location>
        <begin position="6"/>
        <end position="23"/>
    </location>
</feature>
<dbReference type="AlphaFoldDB" id="A0AAN6SNE9"/>
<dbReference type="PANTHER" id="PTHR24305:SF187">
    <property type="entry name" value="P450, PUTATIVE (EUROFUNG)-RELATED"/>
    <property type="match status" value="1"/>
</dbReference>
<keyword evidence="5" id="KW-0560">Oxidoreductase</keyword>
<evidence type="ECO:0000256" key="2">
    <source>
        <dbReference type="ARBA" id="ARBA00010617"/>
    </source>
</evidence>
<dbReference type="Gene3D" id="1.10.630.10">
    <property type="entry name" value="Cytochrome P450"/>
    <property type="match status" value="1"/>
</dbReference>
<keyword evidence="6 8" id="KW-0408">Iron</keyword>
<name>A0AAN6SNE9_9PEZI</name>
<dbReference type="GO" id="GO:0020037">
    <property type="term" value="F:heme binding"/>
    <property type="evidence" value="ECO:0007669"/>
    <property type="project" value="InterPro"/>
</dbReference>
<feature type="transmembrane region" description="Helical" evidence="9">
    <location>
        <begin position="60"/>
        <end position="80"/>
    </location>
</feature>
<dbReference type="PANTHER" id="PTHR24305">
    <property type="entry name" value="CYTOCHROME P450"/>
    <property type="match status" value="1"/>
</dbReference>
<comment type="caution">
    <text evidence="10">The sequence shown here is derived from an EMBL/GenBank/DDBJ whole genome shotgun (WGS) entry which is preliminary data.</text>
</comment>
<dbReference type="EMBL" id="MU854464">
    <property type="protein sequence ID" value="KAK4034826.1"/>
    <property type="molecule type" value="Genomic_DNA"/>
</dbReference>
<evidence type="ECO:0000256" key="6">
    <source>
        <dbReference type="ARBA" id="ARBA00023004"/>
    </source>
</evidence>
<keyword evidence="11" id="KW-1185">Reference proteome</keyword>
<dbReference type="PRINTS" id="PR00385">
    <property type="entry name" value="P450"/>
</dbReference>
<organism evidence="10 11">
    <name type="scientific">Parachaetomium inaequale</name>
    <dbReference type="NCBI Taxonomy" id="2588326"/>
    <lineage>
        <taxon>Eukaryota</taxon>
        <taxon>Fungi</taxon>
        <taxon>Dikarya</taxon>
        <taxon>Ascomycota</taxon>
        <taxon>Pezizomycotina</taxon>
        <taxon>Sordariomycetes</taxon>
        <taxon>Sordariomycetidae</taxon>
        <taxon>Sordariales</taxon>
        <taxon>Chaetomiaceae</taxon>
        <taxon>Parachaetomium</taxon>
    </lineage>
</organism>
<feature type="transmembrane region" description="Helical" evidence="9">
    <location>
        <begin position="35"/>
        <end position="54"/>
    </location>
</feature>
<proteinExistence type="inferred from homology"/>
<evidence type="ECO:0000256" key="5">
    <source>
        <dbReference type="ARBA" id="ARBA00023002"/>
    </source>
</evidence>
<dbReference type="GO" id="GO:0016705">
    <property type="term" value="F:oxidoreductase activity, acting on paired donors, with incorporation or reduction of molecular oxygen"/>
    <property type="evidence" value="ECO:0007669"/>
    <property type="project" value="InterPro"/>
</dbReference>
<comment type="similarity">
    <text evidence="2">Belongs to the cytochrome P450 family.</text>
</comment>
<keyword evidence="3 8" id="KW-0349">Heme</keyword>
<keyword evidence="4 8" id="KW-0479">Metal-binding</keyword>
<comment type="cofactor">
    <cofactor evidence="1 8">
        <name>heme</name>
        <dbReference type="ChEBI" id="CHEBI:30413"/>
    </cofactor>
</comment>
<evidence type="ECO:0000256" key="1">
    <source>
        <dbReference type="ARBA" id="ARBA00001971"/>
    </source>
</evidence>
<keyword evidence="9" id="KW-0472">Membrane</keyword>
<dbReference type="InterPro" id="IPR036396">
    <property type="entry name" value="Cyt_P450_sf"/>
</dbReference>
<dbReference type="GO" id="GO:0004497">
    <property type="term" value="F:monooxygenase activity"/>
    <property type="evidence" value="ECO:0007669"/>
    <property type="project" value="UniProtKB-KW"/>
</dbReference>
<evidence type="ECO:0000256" key="7">
    <source>
        <dbReference type="ARBA" id="ARBA00023033"/>
    </source>
</evidence>
<evidence type="ECO:0000313" key="11">
    <source>
        <dbReference type="Proteomes" id="UP001303115"/>
    </source>
</evidence>
<evidence type="ECO:0000256" key="4">
    <source>
        <dbReference type="ARBA" id="ARBA00022723"/>
    </source>
</evidence>
<evidence type="ECO:0000256" key="8">
    <source>
        <dbReference type="PIRSR" id="PIRSR602401-1"/>
    </source>
</evidence>
<dbReference type="CDD" id="cd11061">
    <property type="entry name" value="CYP67-like"/>
    <property type="match status" value="1"/>
</dbReference>
<keyword evidence="9" id="KW-1133">Transmembrane helix</keyword>
<dbReference type="SUPFAM" id="SSF48264">
    <property type="entry name" value="Cytochrome P450"/>
    <property type="match status" value="1"/>
</dbReference>
<dbReference type="Proteomes" id="UP001303115">
    <property type="component" value="Unassembled WGS sequence"/>
</dbReference>